<feature type="transmembrane region" description="Helical" evidence="1">
    <location>
        <begin position="20"/>
        <end position="47"/>
    </location>
</feature>
<comment type="caution">
    <text evidence="2">The sequence shown here is derived from an EMBL/GenBank/DDBJ whole genome shotgun (WGS) entry which is preliminary data.</text>
</comment>
<evidence type="ECO:0000256" key="1">
    <source>
        <dbReference type="SAM" id="Phobius"/>
    </source>
</evidence>
<keyword evidence="1" id="KW-0472">Membrane</keyword>
<evidence type="ECO:0008006" key="4">
    <source>
        <dbReference type="Google" id="ProtNLM"/>
    </source>
</evidence>
<proteinExistence type="predicted"/>
<dbReference type="Proteomes" id="UP000192491">
    <property type="component" value="Unassembled WGS sequence"/>
</dbReference>
<accession>A0A1Y1Q811</accession>
<evidence type="ECO:0000313" key="2">
    <source>
        <dbReference type="EMBL" id="OQW99032.1"/>
    </source>
</evidence>
<dbReference type="EMBL" id="MTEJ01000718">
    <property type="protein sequence ID" value="OQW99032.1"/>
    <property type="molecule type" value="Genomic_DNA"/>
</dbReference>
<keyword evidence="1" id="KW-1133">Transmembrane helix</keyword>
<gene>
    <name evidence="2" type="ORF">BWK73_51185</name>
</gene>
<organism evidence="2 3">
    <name type="scientific">Thiothrix lacustris</name>
    <dbReference type="NCBI Taxonomy" id="525917"/>
    <lineage>
        <taxon>Bacteria</taxon>
        <taxon>Pseudomonadati</taxon>
        <taxon>Pseudomonadota</taxon>
        <taxon>Gammaproteobacteria</taxon>
        <taxon>Thiotrichales</taxon>
        <taxon>Thiotrichaceae</taxon>
        <taxon>Thiothrix</taxon>
    </lineage>
</organism>
<keyword evidence="1" id="KW-0812">Transmembrane</keyword>
<protein>
    <recommendedName>
        <fullName evidence="4">AI-2E family transporter</fullName>
    </recommendedName>
</protein>
<reference evidence="2 3" key="1">
    <citation type="submission" date="2017-01" db="EMBL/GenBank/DDBJ databases">
        <title>Novel large sulfur bacteria in the metagenomes of groundwater-fed chemosynthetic microbial mats in the Lake Huron basin.</title>
        <authorList>
            <person name="Sharrar A.M."/>
            <person name="Flood B.E."/>
            <person name="Bailey J.V."/>
            <person name="Jones D.S."/>
            <person name="Biddanda B."/>
            <person name="Ruberg S.A."/>
            <person name="Marcus D.N."/>
            <person name="Dick G.J."/>
        </authorList>
    </citation>
    <scope>NUCLEOTIDE SEQUENCE [LARGE SCALE GENOMIC DNA]</scope>
    <source>
        <strain evidence="2">A8</strain>
    </source>
</reference>
<name>A0A1Y1Q811_9GAMM</name>
<evidence type="ECO:0000313" key="3">
    <source>
        <dbReference type="Proteomes" id="UP000192491"/>
    </source>
</evidence>
<sequence length="60" mass="6978">MRYWGSQESSAMVIRIDPILIFLFILFLGWLWGMAGIFMAVPLLMIIKIVFDQTQARETV</sequence>
<dbReference type="AlphaFoldDB" id="A0A1Y1Q811"/>